<sequence>MQHVATPTTPLSNPSIAPLPSRAPGEQWRKYSCKSHTPVNTFSTSTDAAIDSVEVNLEPRSSRR</sequence>
<protein>
    <submittedName>
        <fullName evidence="2">Uncharacterized protein</fullName>
    </submittedName>
</protein>
<reference evidence="3" key="2">
    <citation type="submission" date="2015-01" db="EMBL/GenBank/DDBJ databases">
        <title>Evolutionary Origins and Diversification of the Mycorrhizal Mutualists.</title>
        <authorList>
            <consortium name="DOE Joint Genome Institute"/>
            <consortium name="Mycorrhizal Genomics Consortium"/>
            <person name="Kohler A."/>
            <person name="Kuo A."/>
            <person name="Nagy L.G."/>
            <person name="Floudas D."/>
            <person name="Copeland A."/>
            <person name="Barry K.W."/>
            <person name="Cichocki N."/>
            <person name="Veneault-Fourrey C."/>
            <person name="LaButti K."/>
            <person name="Lindquist E.A."/>
            <person name="Lipzen A."/>
            <person name="Lundell T."/>
            <person name="Morin E."/>
            <person name="Murat C."/>
            <person name="Riley R."/>
            <person name="Ohm R."/>
            <person name="Sun H."/>
            <person name="Tunlid A."/>
            <person name="Henrissat B."/>
            <person name="Grigoriev I.V."/>
            <person name="Hibbett D.S."/>
            <person name="Martin F."/>
        </authorList>
    </citation>
    <scope>NUCLEOTIDE SEQUENCE [LARGE SCALE GENOMIC DNA]</scope>
    <source>
        <strain evidence="3">441</strain>
    </source>
</reference>
<dbReference type="EMBL" id="KN833703">
    <property type="protein sequence ID" value="KIK26161.1"/>
    <property type="molecule type" value="Genomic_DNA"/>
</dbReference>
<accession>A0A0C9ZA93</accession>
<organism evidence="2 3">
    <name type="scientific">Pisolithus microcarpus 441</name>
    <dbReference type="NCBI Taxonomy" id="765257"/>
    <lineage>
        <taxon>Eukaryota</taxon>
        <taxon>Fungi</taxon>
        <taxon>Dikarya</taxon>
        <taxon>Basidiomycota</taxon>
        <taxon>Agaricomycotina</taxon>
        <taxon>Agaricomycetes</taxon>
        <taxon>Agaricomycetidae</taxon>
        <taxon>Boletales</taxon>
        <taxon>Sclerodermatineae</taxon>
        <taxon>Pisolithaceae</taxon>
        <taxon>Pisolithus</taxon>
    </lineage>
</organism>
<name>A0A0C9ZA93_9AGAM</name>
<dbReference type="Proteomes" id="UP000054018">
    <property type="component" value="Unassembled WGS sequence"/>
</dbReference>
<feature type="compositionally biased region" description="Polar residues" evidence="1">
    <location>
        <begin position="1"/>
        <end position="15"/>
    </location>
</feature>
<reference evidence="2 3" key="1">
    <citation type="submission" date="2014-04" db="EMBL/GenBank/DDBJ databases">
        <authorList>
            <consortium name="DOE Joint Genome Institute"/>
            <person name="Kuo A."/>
            <person name="Kohler A."/>
            <person name="Costa M.D."/>
            <person name="Nagy L.G."/>
            <person name="Floudas D."/>
            <person name="Copeland A."/>
            <person name="Barry K.W."/>
            <person name="Cichocki N."/>
            <person name="Veneault-Fourrey C."/>
            <person name="LaButti K."/>
            <person name="Lindquist E.A."/>
            <person name="Lipzen A."/>
            <person name="Lundell T."/>
            <person name="Morin E."/>
            <person name="Murat C."/>
            <person name="Sun H."/>
            <person name="Tunlid A."/>
            <person name="Henrissat B."/>
            <person name="Grigoriev I.V."/>
            <person name="Hibbett D.S."/>
            <person name="Martin F."/>
            <person name="Nordberg H.P."/>
            <person name="Cantor M.N."/>
            <person name="Hua S.X."/>
        </authorList>
    </citation>
    <scope>NUCLEOTIDE SEQUENCE [LARGE SCALE GENOMIC DNA]</scope>
    <source>
        <strain evidence="2 3">441</strain>
    </source>
</reference>
<dbReference type="AlphaFoldDB" id="A0A0C9ZA93"/>
<proteinExistence type="predicted"/>
<feature type="region of interest" description="Disordered" evidence="1">
    <location>
        <begin position="1"/>
        <end position="28"/>
    </location>
</feature>
<keyword evidence="3" id="KW-1185">Reference proteome</keyword>
<evidence type="ECO:0000313" key="3">
    <source>
        <dbReference type="Proteomes" id="UP000054018"/>
    </source>
</evidence>
<evidence type="ECO:0000313" key="2">
    <source>
        <dbReference type="EMBL" id="KIK26161.1"/>
    </source>
</evidence>
<evidence type="ECO:0000256" key="1">
    <source>
        <dbReference type="SAM" id="MobiDB-lite"/>
    </source>
</evidence>
<gene>
    <name evidence="2" type="ORF">PISMIDRAFT_676305</name>
</gene>
<dbReference type="HOGENOM" id="CLU_2868538_0_0_1"/>